<feature type="compositionally biased region" description="Basic and acidic residues" evidence="3">
    <location>
        <begin position="509"/>
        <end position="520"/>
    </location>
</feature>
<dbReference type="Gene3D" id="2.40.50.40">
    <property type="match status" value="1"/>
</dbReference>
<dbReference type="PROSITE" id="PS50013">
    <property type="entry name" value="CHROMO_2"/>
    <property type="match status" value="1"/>
</dbReference>
<dbReference type="GO" id="GO:0005634">
    <property type="term" value="C:nucleus"/>
    <property type="evidence" value="ECO:0007669"/>
    <property type="project" value="UniProtKB-SubCell"/>
</dbReference>
<dbReference type="CDD" id="cd00024">
    <property type="entry name" value="CD_CSD"/>
    <property type="match status" value="1"/>
</dbReference>
<dbReference type="SUPFAM" id="SSF54160">
    <property type="entry name" value="Chromo domain-like"/>
    <property type="match status" value="1"/>
</dbReference>
<dbReference type="Pfam" id="PF00385">
    <property type="entry name" value="Chromo"/>
    <property type="match status" value="1"/>
</dbReference>
<feature type="region of interest" description="Disordered" evidence="3">
    <location>
        <begin position="464"/>
        <end position="520"/>
    </location>
</feature>
<feature type="domain" description="Chromo" evidence="4">
    <location>
        <begin position="27"/>
        <end position="88"/>
    </location>
</feature>
<dbReference type="InterPro" id="IPR000953">
    <property type="entry name" value="Chromo/chromo_shadow_dom"/>
</dbReference>
<protein>
    <submittedName>
        <fullName evidence="5">Chromo domain containing protein</fullName>
    </submittedName>
</protein>
<gene>
    <name evidence="5" type="ORF">OXYTRIMIC_697</name>
</gene>
<proteinExistence type="predicted"/>
<comment type="caution">
    <text evidence="5">The sequence shown here is derived from an EMBL/GenBank/DDBJ whole genome shotgun (WGS) entry which is preliminary data.</text>
</comment>
<organism evidence="5 6">
    <name type="scientific">Oxytricha trifallax</name>
    <dbReference type="NCBI Taxonomy" id="1172189"/>
    <lineage>
        <taxon>Eukaryota</taxon>
        <taxon>Sar</taxon>
        <taxon>Alveolata</taxon>
        <taxon>Ciliophora</taxon>
        <taxon>Intramacronucleata</taxon>
        <taxon>Spirotrichea</taxon>
        <taxon>Stichotrichia</taxon>
        <taxon>Sporadotrichida</taxon>
        <taxon>Oxytrichidae</taxon>
        <taxon>Oxytrichinae</taxon>
        <taxon>Oxytricha</taxon>
    </lineage>
</organism>
<evidence type="ECO:0000256" key="1">
    <source>
        <dbReference type="ARBA" id="ARBA00004123"/>
    </source>
</evidence>
<dbReference type="InterPro" id="IPR016197">
    <property type="entry name" value="Chromo-like_dom_sf"/>
</dbReference>
<reference evidence="6" key="1">
    <citation type="journal article" date="2014" name="Cell">
        <title>The Architecture of a Scrambled Genome Reveals Massive Levels of Genomic Rearrangement during Development.</title>
        <authorList>
            <person name="Chen X."/>
            <person name="Bracht J.R."/>
            <person name="Goldman A.D."/>
            <person name="Dolzhenko E."/>
            <person name="Clay D.M."/>
            <person name="Swart E.C."/>
            <person name="Perlman D.H."/>
            <person name="Doak T.G."/>
            <person name="Stuart A."/>
            <person name="Amemiya C.T."/>
            <person name="Sebra R.P."/>
            <person name="Landweber L.F."/>
        </authorList>
    </citation>
    <scope>NUCLEOTIDE SEQUENCE [LARGE SCALE GENOMIC DNA]</scope>
    <source>
        <strain evidence="6">JRB310</strain>
    </source>
</reference>
<dbReference type="EMBL" id="ARYC01018064">
    <property type="protein sequence ID" value="KEJ82503.1"/>
    <property type="molecule type" value="Genomic_DNA"/>
</dbReference>
<dbReference type="AlphaFoldDB" id="A0A073HX13"/>
<dbReference type="SMART" id="SM00298">
    <property type="entry name" value="CHROMO"/>
    <property type="match status" value="1"/>
</dbReference>
<name>A0A073HX13_9SPIT</name>
<evidence type="ECO:0000259" key="4">
    <source>
        <dbReference type="PROSITE" id="PS50013"/>
    </source>
</evidence>
<feature type="compositionally biased region" description="Basic residues" evidence="3">
    <location>
        <begin position="469"/>
        <end position="492"/>
    </location>
</feature>
<evidence type="ECO:0000313" key="5">
    <source>
        <dbReference type="EMBL" id="KEJ82503.1"/>
    </source>
</evidence>
<sequence length="746" mass="86910">MTDQRMKMIQASKGQIKRLSKQEEKQFDISEILDARKTDIGFEYFVRWEGYGPKYDSWIPEQNLDGDWAKDEAEKFIIDKKSELLDVKVYQQKCTARHKSLRNGIIIANGETRTGKCMKVVNSEDAYTSTFPPAIKRTTKQKNQGLEERKNENKPKTIIAEDDEDHNISKSLHISEELRDFECPFINYSNELEKKLTDKYDSFLDINYGSMIQQTREQFLQGAYKQILQQFRTTQLYSVEVQQLPPQDIFKKPYWHPGKQDQSTLTCFITASNMVAGGPIFDSPQKFHALYESRTHMSNKRKLEMPWEEGYCYKNLPFLFFDPNDDQWYSPVFTDQISGVILRNMKENKHQGWWGLLQTNNPYSKFIIQVLVITSTLENGVVKKQQQCHAAAVVKDNDKWLLLDSAEEGPLEITPDGGQLKEWYDGVYSIGMLAICPDNPPPSKREAFKREWYRFLNGEKVIKQGGNRMKIKSSRKSSRKDRRTNPHNKGNKQNRSNKQAIPQSIPRKSRSEQLIGKRADRGRDMDAKTALFDSTLNGRLKRKLINSERERARLETLQKCQAQIMIETEITFGKLQKYIETIKKMMVLPFPDQLQKQVLAPEKDREIISAAYSWVALRGPRSRLDHFKQQMISDGGALQIQVESEESEVVGQNWVEQKFEKVLLQIEENLYCFVYKMLQDNPTIPLSFVTRVKRILSKTKATGLQWRYDSEIKQQKANMIKDNDPRKMPDDSMEAYLAIEKIIKNL</sequence>
<evidence type="ECO:0000256" key="2">
    <source>
        <dbReference type="ARBA" id="ARBA00023242"/>
    </source>
</evidence>
<keyword evidence="6" id="KW-1185">Reference proteome</keyword>
<dbReference type="Proteomes" id="UP000053232">
    <property type="component" value="Unassembled WGS sequence"/>
</dbReference>
<evidence type="ECO:0000256" key="3">
    <source>
        <dbReference type="SAM" id="MobiDB-lite"/>
    </source>
</evidence>
<accession>A0A073HX13</accession>
<feature type="compositionally biased region" description="Polar residues" evidence="3">
    <location>
        <begin position="493"/>
        <end position="502"/>
    </location>
</feature>
<comment type="subcellular location">
    <subcellularLocation>
        <location evidence="1">Nucleus</location>
    </subcellularLocation>
</comment>
<evidence type="ECO:0000313" key="6">
    <source>
        <dbReference type="Proteomes" id="UP000053232"/>
    </source>
</evidence>
<dbReference type="PANTHER" id="PTHR22812">
    <property type="entry name" value="CHROMOBOX PROTEIN"/>
    <property type="match status" value="1"/>
</dbReference>
<keyword evidence="2" id="KW-0539">Nucleus</keyword>
<dbReference type="InterPro" id="IPR023780">
    <property type="entry name" value="Chromo_domain"/>
</dbReference>
<dbReference type="InterPro" id="IPR051219">
    <property type="entry name" value="Heterochromatin_chromo-domain"/>
</dbReference>